<name>U3CP26_9VIBR</name>
<keyword evidence="1" id="KW-0472">Membrane</keyword>
<evidence type="ECO:0000313" key="3">
    <source>
        <dbReference type="Proteomes" id="UP000016562"/>
    </source>
</evidence>
<evidence type="ECO:0000313" key="2">
    <source>
        <dbReference type="EMBL" id="GAD79893.1"/>
    </source>
</evidence>
<dbReference type="STRING" id="1219080.VEZ01S_21_00160"/>
<dbReference type="Proteomes" id="UP000016562">
    <property type="component" value="Unassembled WGS sequence"/>
</dbReference>
<accession>U3CP26</accession>
<keyword evidence="1" id="KW-1133">Transmembrane helix</keyword>
<keyword evidence="1" id="KW-0812">Transmembrane</keyword>
<dbReference type="RefSeq" id="WP_021713601.1">
    <property type="nucleotide sequence ID" value="NZ_BATM01000021.1"/>
</dbReference>
<evidence type="ECO:0000256" key="1">
    <source>
        <dbReference type="SAM" id="Phobius"/>
    </source>
</evidence>
<dbReference type="Pfam" id="PF14316">
    <property type="entry name" value="DUF4381"/>
    <property type="match status" value="1"/>
</dbReference>
<gene>
    <name evidence="2" type="ORF">VEZ01S_21_00160</name>
</gene>
<dbReference type="EMBL" id="BATM01000021">
    <property type="protein sequence ID" value="GAD79893.1"/>
    <property type="molecule type" value="Genomic_DNA"/>
</dbReference>
<dbReference type="AlphaFoldDB" id="U3CP26"/>
<feature type="transmembrane region" description="Helical" evidence="1">
    <location>
        <begin position="31"/>
        <end position="51"/>
    </location>
</feature>
<evidence type="ECO:0008006" key="4">
    <source>
        <dbReference type="Google" id="ProtNLM"/>
    </source>
</evidence>
<dbReference type="eggNOG" id="COG2304">
    <property type="taxonomic scope" value="Bacteria"/>
</dbReference>
<dbReference type="InterPro" id="IPR025489">
    <property type="entry name" value="DUF4381"/>
</dbReference>
<protein>
    <recommendedName>
        <fullName evidence="4">DUF4381 domain-containing protein</fullName>
    </recommendedName>
</protein>
<comment type="caution">
    <text evidence="2">The sequence shown here is derived from an EMBL/GenBank/DDBJ whole genome shotgun (WGS) entry which is preliminary data.</text>
</comment>
<proteinExistence type="predicted"/>
<dbReference type="OrthoDB" id="283083at2"/>
<organism evidence="2 3">
    <name type="scientific">Vibrio ezurae NBRC 102218</name>
    <dbReference type="NCBI Taxonomy" id="1219080"/>
    <lineage>
        <taxon>Bacteria</taxon>
        <taxon>Pseudomonadati</taxon>
        <taxon>Pseudomonadota</taxon>
        <taxon>Gammaproteobacteria</taxon>
        <taxon>Vibrionales</taxon>
        <taxon>Vibrionaceae</taxon>
        <taxon>Vibrio</taxon>
    </lineage>
</organism>
<keyword evidence="3" id="KW-1185">Reference proteome</keyword>
<sequence>MNGTTETLKPASMNAMLSGLGEPSLPAPISWIPNAPGWYLVLLIIAIWLIYRGFKAYRQYQANAYRRMALLELQSLDKDGLRLIPQLLRRTALNAYPRHQVSPLLGSEWEKWLDEQCKNSQFSSQLSGLLATLSYAPNASINESAAHNLIAQTAHWIKHHEVNHD</sequence>
<reference evidence="2 3" key="1">
    <citation type="submission" date="2013-09" db="EMBL/GenBank/DDBJ databases">
        <title>Whole genome shotgun sequence of Vibrio ezurae NBRC 102218.</title>
        <authorList>
            <person name="Yoshida I."/>
            <person name="Hosoyama A."/>
            <person name="Numata M."/>
            <person name="Hashimoto M."/>
            <person name="Hosoyama Y."/>
            <person name="Tsuchikane K."/>
            <person name="Noguchi M."/>
            <person name="Hirakata S."/>
            <person name="Ichikawa N."/>
            <person name="Ohji S."/>
            <person name="Yamazoe A."/>
            <person name="Fujita N."/>
        </authorList>
    </citation>
    <scope>NUCLEOTIDE SEQUENCE [LARGE SCALE GENOMIC DNA]</scope>
    <source>
        <strain evidence="2 3">NBRC 102218</strain>
    </source>
</reference>